<organism evidence="2">
    <name type="scientific">Rhizophora mucronata</name>
    <name type="common">Asiatic mangrove</name>
    <dbReference type="NCBI Taxonomy" id="61149"/>
    <lineage>
        <taxon>Eukaryota</taxon>
        <taxon>Viridiplantae</taxon>
        <taxon>Streptophyta</taxon>
        <taxon>Embryophyta</taxon>
        <taxon>Tracheophyta</taxon>
        <taxon>Spermatophyta</taxon>
        <taxon>Magnoliopsida</taxon>
        <taxon>eudicotyledons</taxon>
        <taxon>Gunneridae</taxon>
        <taxon>Pentapetalae</taxon>
        <taxon>rosids</taxon>
        <taxon>fabids</taxon>
        <taxon>Malpighiales</taxon>
        <taxon>Rhizophoraceae</taxon>
        <taxon>Rhizophora</taxon>
    </lineage>
</organism>
<name>A0A2P2M225_RHIMU</name>
<dbReference type="EMBL" id="GGEC01043799">
    <property type="protein sequence ID" value="MBX24283.1"/>
    <property type="molecule type" value="Transcribed_RNA"/>
</dbReference>
<evidence type="ECO:0000313" key="2">
    <source>
        <dbReference type="EMBL" id="MBX24283.1"/>
    </source>
</evidence>
<proteinExistence type="predicted"/>
<feature type="transmembrane region" description="Helical" evidence="1">
    <location>
        <begin position="36"/>
        <end position="56"/>
    </location>
</feature>
<protein>
    <submittedName>
        <fullName evidence="2">Uncharacterized protein</fullName>
    </submittedName>
</protein>
<evidence type="ECO:0000256" key="1">
    <source>
        <dbReference type="SAM" id="Phobius"/>
    </source>
</evidence>
<keyword evidence="1" id="KW-0472">Membrane</keyword>
<feature type="transmembrane region" description="Helical" evidence="1">
    <location>
        <begin position="12"/>
        <end position="30"/>
    </location>
</feature>
<dbReference type="AlphaFoldDB" id="A0A2P2M225"/>
<keyword evidence="1" id="KW-0812">Transmembrane</keyword>
<reference evidence="2" key="1">
    <citation type="submission" date="2018-02" db="EMBL/GenBank/DDBJ databases">
        <title>Rhizophora mucronata_Transcriptome.</title>
        <authorList>
            <person name="Meera S.P."/>
            <person name="Sreeshan A."/>
            <person name="Augustine A."/>
        </authorList>
    </citation>
    <scope>NUCLEOTIDE SEQUENCE</scope>
    <source>
        <tissue evidence="2">Leaf</tissue>
    </source>
</reference>
<accession>A0A2P2M225</accession>
<sequence length="87" mass="9852">METQELTCNSTVIARPLLAHVFLFSFWVIFKPCMAISYWVCVCGGGGGCVSFFSFLQQTQKQKFAKIKEKPKANKPRTVYPLAVQEK</sequence>
<keyword evidence="1" id="KW-1133">Transmembrane helix</keyword>